<dbReference type="SUPFAM" id="SSF160631">
    <property type="entry name" value="SMI1/KNR4-like"/>
    <property type="match status" value="1"/>
</dbReference>
<accession>A0ABW7BKK5</accession>
<dbReference type="Pfam" id="PF09346">
    <property type="entry name" value="SMI1_KNR4"/>
    <property type="match status" value="1"/>
</dbReference>
<dbReference type="SMART" id="SM00860">
    <property type="entry name" value="SMI1_KNR4"/>
    <property type="match status" value="1"/>
</dbReference>
<protein>
    <submittedName>
        <fullName evidence="2">SMI1/KNR4 family protein</fullName>
    </submittedName>
</protein>
<reference evidence="2 3" key="1">
    <citation type="submission" date="2024-10" db="EMBL/GenBank/DDBJ databases">
        <title>The Natural Products Discovery Center: Release of the First 8490 Sequenced Strains for Exploring Actinobacteria Biosynthetic Diversity.</title>
        <authorList>
            <person name="Kalkreuter E."/>
            <person name="Kautsar S.A."/>
            <person name="Yang D."/>
            <person name="Bader C.D."/>
            <person name="Teijaro C.N."/>
            <person name="Fluegel L."/>
            <person name="Davis C.M."/>
            <person name="Simpson J.R."/>
            <person name="Lauterbach L."/>
            <person name="Steele A.D."/>
            <person name="Gui C."/>
            <person name="Meng S."/>
            <person name="Li G."/>
            <person name="Viehrig K."/>
            <person name="Ye F."/>
            <person name="Su P."/>
            <person name="Kiefer A.F."/>
            <person name="Nichols A."/>
            <person name="Cepeda A.J."/>
            <person name="Yan W."/>
            <person name="Fan B."/>
            <person name="Jiang Y."/>
            <person name="Adhikari A."/>
            <person name="Zheng C.-J."/>
            <person name="Schuster L."/>
            <person name="Cowan T.M."/>
            <person name="Smanski M.J."/>
            <person name="Chevrette M.G."/>
            <person name="De Carvalho L.P.S."/>
            <person name="Shen B."/>
        </authorList>
    </citation>
    <scope>NUCLEOTIDE SEQUENCE [LARGE SCALE GENOMIC DNA]</scope>
    <source>
        <strain evidence="2 3">NPDC048229</strain>
    </source>
</reference>
<organism evidence="2 3">
    <name type="scientific">Streptomyces omiyaensis</name>
    <dbReference type="NCBI Taxonomy" id="68247"/>
    <lineage>
        <taxon>Bacteria</taxon>
        <taxon>Bacillati</taxon>
        <taxon>Actinomycetota</taxon>
        <taxon>Actinomycetes</taxon>
        <taxon>Kitasatosporales</taxon>
        <taxon>Streptomycetaceae</taxon>
        <taxon>Streptomyces</taxon>
    </lineage>
</organism>
<evidence type="ECO:0000313" key="3">
    <source>
        <dbReference type="Proteomes" id="UP001604282"/>
    </source>
</evidence>
<evidence type="ECO:0000313" key="2">
    <source>
        <dbReference type="EMBL" id="MFG3188053.1"/>
    </source>
</evidence>
<dbReference type="RefSeq" id="WP_392879399.1">
    <property type="nucleotide sequence ID" value="NZ_JBICZW010000002.1"/>
</dbReference>
<gene>
    <name evidence="2" type="ORF">ACGFYS_03845</name>
</gene>
<feature type="domain" description="Knr4/Smi1-like" evidence="1">
    <location>
        <begin position="38"/>
        <end position="217"/>
    </location>
</feature>
<proteinExistence type="predicted"/>
<sequence length="237" mass="26544">MTEQRWADVRRRVEALRAFPAADEVFGASGHRWVLEQPLGQAELAELEAQVGVRLPEEFRTFLLRVGAGGAGPAYGVFPVRRVRGRWGWEGDGADMADLSRLAEPFPERGPDPDAVDPLLAERPEEEDFDEVEEFENAFEAWDERWEDVMFAPGRTAGAIVICHLGCAQREWLVVSGSHRGTIWSDHRVDDADLAPRPGPDGRPLAFGDWYLDWLRDAERTARGEERTAPGGSRVPE</sequence>
<dbReference type="EMBL" id="JBICZW010000002">
    <property type="protein sequence ID" value="MFG3188053.1"/>
    <property type="molecule type" value="Genomic_DNA"/>
</dbReference>
<comment type="caution">
    <text evidence="2">The sequence shown here is derived from an EMBL/GenBank/DDBJ whole genome shotgun (WGS) entry which is preliminary data.</text>
</comment>
<name>A0ABW7BKK5_9ACTN</name>
<dbReference type="InterPro" id="IPR037883">
    <property type="entry name" value="Knr4/Smi1-like_sf"/>
</dbReference>
<keyword evidence="3" id="KW-1185">Reference proteome</keyword>
<evidence type="ECO:0000259" key="1">
    <source>
        <dbReference type="SMART" id="SM00860"/>
    </source>
</evidence>
<dbReference type="Proteomes" id="UP001604282">
    <property type="component" value="Unassembled WGS sequence"/>
</dbReference>
<dbReference type="InterPro" id="IPR018958">
    <property type="entry name" value="Knr4/Smi1-like_dom"/>
</dbReference>